<keyword evidence="4" id="KW-1185">Reference proteome</keyword>
<dbReference type="Proteomes" id="UP000800093">
    <property type="component" value="Unassembled WGS sequence"/>
</dbReference>
<name>A0A9P4KD49_9PLEO</name>
<dbReference type="Pfam" id="PF03644">
    <property type="entry name" value="Glyco_hydro_85"/>
    <property type="match status" value="1"/>
</dbReference>
<accession>A0A9P4KD49</accession>
<dbReference type="PANTHER" id="PTHR13246">
    <property type="entry name" value="ENDO BETA N-ACETYLGLUCOSAMINIDASE"/>
    <property type="match status" value="1"/>
</dbReference>
<evidence type="ECO:0000313" key="4">
    <source>
        <dbReference type="Proteomes" id="UP000800093"/>
    </source>
</evidence>
<evidence type="ECO:0000313" key="3">
    <source>
        <dbReference type="EMBL" id="KAF2264295.1"/>
    </source>
</evidence>
<reference evidence="4" key="1">
    <citation type="journal article" date="2020" name="Stud. Mycol.">
        <title>101 Dothideomycetes genomes: A test case for predicting lifestyles and emergence of pathogens.</title>
        <authorList>
            <person name="Haridas S."/>
            <person name="Albert R."/>
            <person name="Binder M."/>
            <person name="Bloem J."/>
            <person name="LaButti K."/>
            <person name="Salamov A."/>
            <person name="Andreopoulos B."/>
            <person name="Baker S."/>
            <person name="Barry K."/>
            <person name="Bills G."/>
            <person name="Bluhm B."/>
            <person name="Cannon C."/>
            <person name="Castanera R."/>
            <person name="Culley D."/>
            <person name="Daum C."/>
            <person name="Ezra D."/>
            <person name="Gonzalez J."/>
            <person name="Henrissat B."/>
            <person name="Kuo A."/>
            <person name="Liang C."/>
            <person name="Lipzen A."/>
            <person name="Lutzoni F."/>
            <person name="Magnuson J."/>
            <person name="Mondo S."/>
            <person name="Nolan M."/>
            <person name="Ohm R."/>
            <person name="Pangilinan J."/>
            <person name="Park H.-J."/>
            <person name="Ramirez L."/>
            <person name="Alfaro M."/>
            <person name="Sun H."/>
            <person name="Tritt A."/>
            <person name="Yoshinaga Y."/>
            <person name="Zwiers L.-H."/>
            <person name="Turgeon B."/>
            <person name="Goodwin S."/>
            <person name="Spatafora J."/>
            <person name="Crous P."/>
            <person name="Grigoriev I."/>
        </authorList>
    </citation>
    <scope>NUCLEOTIDE SEQUENCE [LARGE SCALE GENOMIC DNA]</scope>
    <source>
        <strain evidence="4">CBS 304.66</strain>
    </source>
</reference>
<gene>
    <name evidence="3" type="ORF">CC78DRAFT_533357</name>
</gene>
<dbReference type="GO" id="GO:0033925">
    <property type="term" value="F:mannosyl-glycoprotein endo-beta-N-acetylglucosaminidase activity"/>
    <property type="evidence" value="ECO:0007669"/>
    <property type="project" value="UniProtKB-EC"/>
</dbReference>
<sequence>MGWSMLGWRDILRPVRDGYRHLFPSPDTGPTPEERQRQRERDQLKGFTYFDTFDQLEGWTEAQSDPLQRANTPLLLRPHSPEQSGEKKANVLICNDYAGNYHDYEHIQGVEVDEKMYSCEYMQFVDTLIYFSHKLVCVPPPSWTNTLHRNGVKSVGTLLIEPQTKEIERLLQRANLNEGARGGLDFPMAKKLADITKHYGFDGWLVNIEKPFPRENWQSYVLQGFLEQLKSEIGPKGSLIWYDALTKDNKINYQNALTPANLPFAKSCNSILTNYSWTAADAQNSKLLAHQSDIPSNNVFFGVDVWAQNKTSLNHPRITYPEKEGGGTNTGLAVNKLAKTRLSVGIFGPAWSFEHFPGHGQIVEQAVWDGRVLPSNIECSCGNTSKQHPFNRGYPVTRSAQRFSAGSETFLYTDFSRAFRHSHSTNKFYAQLSSQSILPHVYRSSVADDSIPSSINMLSQYLEDRPDGSTHLVIQTSSTMPPTPSQTKTYSRELPIFHINMPAAIPLTFHISFRIPPSKYNITPHLYMRYTTGQHSYPLTATDRGQLSGAFDIEPSDGTARLREIGIRLSTPNLGVQPLRIAEIHKLCIKPRLPPHYKDPCRITNLRIISRSNKNNNAQHFRLCWDLDIDEGSLRGDGSGFPYSSITGPFSYFMVRVCGAEAGRAYSLEYLLSEEVVGKLRGGGAEVEVIGVGFDGEELDFMKSYLHILDE</sequence>
<dbReference type="InterPro" id="IPR032979">
    <property type="entry name" value="ENGase"/>
</dbReference>
<organism evidence="3 4">
    <name type="scientific">Lojkania enalia</name>
    <dbReference type="NCBI Taxonomy" id="147567"/>
    <lineage>
        <taxon>Eukaryota</taxon>
        <taxon>Fungi</taxon>
        <taxon>Dikarya</taxon>
        <taxon>Ascomycota</taxon>
        <taxon>Pezizomycotina</taxon>
        <taxon>Dothideomycetes</taxon>
        <taxon>Pleosporomycetidae</taxon>
        <taxon>Pleosporales</taxon>
        <taxon>Pleosporales incertae sedis</taxon>
        <taxon>Lojkania</taxon>
    </lineage>
</organism>
<proteinExistence type="predicted"/>
<evidence type="ECO:0000259" key="2">
    <source>
        <dbReference type="Pfam" id="PF03644"/>
    </source>
</evidence>
<feature type="domain" description="Cytosolic endo-beta-N-acetylglucosaminidase TIM barrel" evidence="2">
    <location>
        <begin position="103"/>
        <end position="419"/>
    </location>
</feature>
<dbReference type="InterPro" id="IPR005201">
    <property type="entry name" value="TIM_ENGase"/>
</dbReference>
<dbReference type="AlphaFoldDB" id="A0A9P4KD49"/>
<dbReference type="PANTHER" id="PTHR13246:SF1">
    <property type="entry name" value="CYTOSOLIC ENDO-BETA-N-ACETYLGLUCOSAMINIDASE"/>
    <property type="match status" value="1"/>
</dbReference>
<dbReference type="GO" id="GO:0005829">
    <property type="term" value="C:cytosol"/>
    <property type="evidence" value="ECO:0007669"/>
    <property type="project" value="UniProtKB-SubCell"/>
</dbReference>
<evidence type="ECO:0000256" key="1">
    <source>
        <dbReference type="SAM" id="MobiDB-lite"/>
    </source>
</evidence>
<dbReference type="OrthoDB" id="284473at2759"/>
<protein>
    <recommendedName>
        <fullName evidence="2">Cytosolic endo-beta-N-acetylglucosaminidase TIM barrel domain-containing protein</fullName>
    </recommendedName>
</protein>
<dbReference type="Gene3D" id="3.20.20.80">
    <property type="entry name" value="Glycosidases"/>
    <property type="match status" value="1"/>
</dbReference>
<comment type="caution">
    <text evidence="3">The sequence shown here is derived from an EMBL/GenBank/DDBJ whole genome shotgun (WGS) entry which is preliminary data.</text>
</comment>
<feature type="region of interest" description="Disordered" evidence="1">
    <location>
        <begin position="19"/>
        <end position="41"/>
    </location>
</feature>
<dbReference type="EMBL" id="ML986617">
    <property type="protein sequence ID" value="KAF2264295.1"/>
    <property type="molecule type" value="Genomic_DNA"/>
</dbReference>
<feature type="compositionally biased region" description="Basic and acidic residues" evidence="1">
    <location>
        <begin position="32"/>
        <end position="41"/>
    </location>
</feature>